<evidence type="ECO:0000313" key="4">
    <source>
        <dbReference type="Proteomes" id="UP000266340"/>
    </source>
</evidence>
<reference evidence="3 4" key="1">
    <citation type="submission" date="2018-09" db="EMBL/GenBank/DDBJ databases">
        <title>Cohnella cavernae sp. nov., isolated from a karst cave.</title>
        <authorList>
            <person name="Zhu H."/>
        </authorList>
    </citation>
    <scope>NUCLEOTIDE SEQUENCE [LARGE SCALE GENOMIC DNA]</scope>
    <source>
        <strain evidence="3 4">K2E09-144</strain>
    </source>
</reference>
<keyword evidence="4" id="KW-1185">Reference proteome</keyword>
<feature type="region of interest" description="Disordered" evidence="2">
    <location>
        <begin position="1"/>
        <end position="24"/>
    </location>
</feature>
<proteinExistence type="predicted"/>
<dbReference type="InterPro" id="IPR004995">
    <property type="entry name" value="Spore_Ger"/>
</dbReference>
<gene>
    <name evidence="3" type="ORF">D3H35_18800</name>
</gene>
<keyword evidence="1" id="KW-0472">Membrane</keyword>
<dbReference type="Proteomes" id="UP000266340">
    <property type="component" value="Unassembled WGS sequence"/>
</dbReference>
<comment type="caution">
    <text evidence="3">The sequence shown here is derived from an EMBL/GenBank/DDBJ whole genome shotgun (WGS) entry which is preliminary data.</text>
</comment>
<protein>
    <submittedName>
        <fullName evidence="3">Uncharacterized protein</fullName>
    </submittedName>
</protein>
<dbReference type="AlphaFoldDB" id="A0A398CHK8"/>
<evidence type="ECO:0000256" key="2">
    <source>
        <dbReference type="SAM" id="MobiDB-lite"/>
    </source>
</evidence>
<evidence type="ECO:0000313" key="3">
    <source>
        <dbReference type="EMBL" id="RIE02706.1"/>
    </source>
</evidence>
<name>A0A398CHK8_9BACL</name>
<organism evidence="3 4">
    <name type="scientific">Cohnella faecalis</name>
    <dbReference type="NCBI Taxonomy" id="2315694"/>
    <lineage>
        <taxon>Bacteria</taxon>
        <taxon>Bacillati</taxon>
        <taxon>Bacillota</taxon>
        <taxon>Bacilli</taxon>
        <taxon>Bacillales</taxon>
        <taxon>Paenibacillaceae</taxon>
        <taxon>Cohnella</taxon>
    </lineage>
</organism>
<sequence>MRSRFRQGAFRHAGVGKTSDSSIIGHGVGRQRQIGSAAIFPTASFFLSGIRKNRRAGGPSVRRISGRSRRWGVHGVLFRYDRSEQRSVEEPVAESTVRGPRDGFTEAWASICRSFARD</sequence>
<dbReference type="EMBL" id="QXJM01000039">
    <property type="protein sequence ID" value="RIE02706.1"/>
    <property type="molecule type" value="Genomic_DNA"/>
</dbReference>
<evidence type="ECO:0000256" key="1">
    <source>
        <dbReference type="ARBA" id="ARBA00023136"/>
    </source>
</evidence>
<dbReference type="Pfam" id="PF03323">
    <property type="entry name" value="GerA"/>
    <property type="match status" value="1"/>
</dbReference>
<accession>A0A398CHK8</accession>